<evidence type="ECO:0000313" key="10">
    <source>
        <dbReference type="Proteomes" id="UP001060919"/>
    </source>
</evidence>
<dbReference type="Gene3D" id="3.40.50.200">
    <property type="entry name" value="Peptidase S8/S53 domain"/>
    <property type="match status" value="2"/>
</dbReference>
<evidence type="ECO:0000256" key="1">
    <source>
        <dbReference type="ARBA" id="ARBA00011073"/>
    </source>
</evidence>
<evidence type="ECO:0000256" key="7">
    <source>
        <dbReference type="SAM" id="SignalP"/>
    </source>
</evidence>
<feature type="active site" description="Charge relay system" evidence="5">
    <location>
        <position position="302"/>
    </location>
</feature>
<proteinExistence type="inferred from homology"/>
<name>A0A915YDJ7_9BACT</name>
<dbReference type="InterPro" id="IPR023828">
    <property type="entry name" value="Peptidase_S8_Ser-AS"/>
</dbReference>
<feature type="chain" id="PRO_5037894349" evidence="7">
    <location>
        <begin position="41"/>
        <end position="554"/>
    </location>
</feature>
<comment type="similarity">
    <text evidence="1 5 6">Belongs to the peptidase S8 family.</text>
</comment>
<keyword evidence="10" id="KW-1185">Reference proteome</keyword>
<dbReference type="PANTHER" id="PTHR43399:SF4">
    <property type="entry name" value="CELL WALL-ASSOCIATED PROTEASE"/>
    <property type="match status" value="1"/>
</dbReference>
<dbReference type="CDD" id="cd07483">
    <property type="entry name" value="Peptidases_S8_Subtilisin_Novo-like"/>
    <property type="match status" value="1"/>
</dbReference>
<keyword evidence="2 5" id="KW-0645">Protease</keyword>
<dbReference type="InterPro" id="IPR036852">
    <property type="entry name" value="Peptidase_S8/S53_dom_sf"/>
</dbReference>
<evidence type="ECO:0000256" key="4">
    <source>
        <dbReference type="ARBA" id="ARBA00022825"/>
    </source>
</evidence>
<dbReference type="InterPro" id="IPR022398">
    <property type="entry name" value="Peptidase_S8_His-AS"/>
</dbReference>
<dbReference type="PROSITE" id="PS51892">
    <property type="entry name" value="SUBTILASE"/>
    <property type="match status" value="1"/>
</dbReference>
<dbReference type="SUPFAM" id="SSF52743">
    <property type="entry name" value="Subtilisin-like"/>
    <property type="match status" value="1"/>
</dbReference>
<evidence type="ECO:0000256" key="5">
    <source>
        <dbReference type="PROSITE-ProRule" id="PRU01240"/>
    </source>
</evidence>
<feature type="signal peptide" evidence="7">
    <location>
        <begin position="1"/>
        <end position="40"/>
    </location>
</feature>
<evidence type="ECO:0000313" key="9">
    <source>
        <dbReference type="EMBL" id="BDS11092.1"/>
    </source>
</evidence>
<dbReference type="EMBL" id="AP026867">
    <property type="protein sequence ID" value="BDS11092.1"/>
    <property type="molecule type" value="Genomic_DNA"/>
</dbReference>
<evidence type="ECO:0000259" key="8">
    <source>
        <dbReference type="Pfam" id="PF00082"/>
    </source>
</evidence>
<reference evidence="9" key="1">
    <citation type="submission" date="2022-09" db="EMBL/GenBank/DDBJ databases">
        <title>Aureispira anguillicida sp. nov., isolated from Leptocephalus of Japanese eel Anguilla japonica.</title>
        <authorList>
            <person name="Yuasa K."/>
            <person name="Mekata T."/>
            <person name="Ikunari K."/>
        </authorList>
    </citation>
    <scope>NUCLEOTIDE SEQUENCE</scope>
    <source>
        <strain evidence="9">EL160426</strain>
    </source>
</reference>
<dbReference type="KEGG" id="aup:AsAng_0018030"/>
<keyword evidence="7" id="KW-0732">Signal</keyword>
<dbReference type="InterPro" id="IPR051048">
    <property type="entry name" value="Peptidase_S8/S53_subtilisin"/>
</dbReference>
<accession>A0A915YDJ7</accession>
<protein>
    <submittedName>
        <fullName evidence="9">S8 family peptidase</fullName>
    </submittedName>
</protein>
<dbReference type="InterPro" id="IPR015500">
    <property type="entry name" value="Peptidase_S8_subtilisin-rel"/>
</dbReference>
<dbReference type="PROSITE" id="PS00138">
    <property type="entry name" value="SUBTILASE_SER"/>
    <property type="match status" value="1"/>
</dbReference>
<dbReference type="InterPro" id="IPR000209">
    <property type="entry name" value="Peptidase_S8/S53_dom"/>
</dbReference>
<dbReference type="Proteomes" id="UP001060919">
    <property type="component" value="Chromosome"/>
</dbReference>
<keyword evidence="4 5" id="KW-0720">Serine protease</keyword>
<feature type="domain" description="Peptidase S8/S53" evidence="8">
    <location>
        <begin position="77"/>
        <end position="509"/>
    </location>
</feature>
<dbReference type="InterPro" id="IPR023827">
    <property type="entry name" value="Peptidase_S8_Asp-AS"/>
</dbReference>
<organism evidence="9 10">
    <name type="scientific">Aureispira anguillae</name>
    <dbReference type="NCBI Taxonomy" id="2864201"/>
    <lineage>
        <taxon>Bacteria</taxon>
        <taxon>Pseudomonadati</taxon>
        <taxon>Bacteroidota</taxon>
        <taxon>Saprospiria</taxon>
        <taxon>Saprospirales</taxon>
        <taxon>Saprospiraceae</taxon>
        <taxon>Aureispira</taxon>
    </lineage>
</organism>
<keyword evidence="3 5" id="KW-0378">Hydrolase</keyword>
<dbReference type="PROSITE" id="PS00136">
    <property type="entry name" value="SUBTILASE_ASP"/>
    <property type="match status" value="1"/>
</dbReference>
<feature type="active site" description="Charge relay system" evidence="5">
    <location>
        <position position="85"/>
    </location>
</feature>
<dbReference type="InterPro" id="IPR034080">
    <property type="entry name" value="Protease_P7-like_dom"/>
</dbReference>
<dbReference type="AlphaFoldDB" id="A0A915YDJ7"/>
<dbReference type="PRINTS" id="PR00723">
    <property type="entry name" value="SUBTILISIN"/>
</dbReference>
<dbReference type="PROSITE" id="PS00137">
    <property type="entry name" value="SUBTILASE_HIS"/>
    <property type="match status" value="1"/>
</dbReference>
<gene>
    <name evidence="9" type="ORF">AsAng_0018030</name>
</gene>
<dbReference type="GO" id="GO:0006508">
    <property type="term" value="P:proteolysis"/>
    <property type="evidence" value="ECO:0007669"/>
    <property type="project" value="UniProtKB-KW"/>
</dbReference>
<evidence type="ECO:0000256" key="3">
    <source>
        <dbReference type="ARBA" id="ARBA00022801"/>
    </source>
</evidence>
<dbReference type="PANTHER" id="PTHR43399">
    <property type="entry name" value="SUBTILISIN-RELATED"/>
    <property type="match status" value="1"/>
</dbReference>
<evidence type="ECO:0000256" key="2">
    <source>
        <dbReference type="ARBA" id="ARBA00022670"/>
    </source>
</evidence>
<evidence type="ECO:0000256" key="6">
    <source>
        <dbReference type="RuleBase" id="RU003355"/>
    </source>
</evidence>
<sequence length="554" mass="61204">MWQKHYLTIIIIIQQFNNSMKLRNIIFPVCLVAHSLFVNAQDQAPENWYNLDMGTDKVQGVSTEKAYKELLKDKQSSTVVVAIIDSGIDEEHEDLKDVMWINKGEIAGNGIDDDKNGYIDDIYGWNFIGGKDGKHVGKDSYELTRLYVYLKNKKRNKKEEEQYKKIREEYDAKVTGMQKNMQETQAIHGVVTALLDALGSKPMTAENVKAIEAKGEKITMAKQLFEAVFVPQLAVQGKTEQDTINGKEIVKQLEGALEYYGGGLEHGYSEEFDPRDIVGDNYMKSNEKFYGNNDITGPDATHGTHVAGIVGAVRTNDLGNKGVADNVRLMAVRVVPDGDERDKDVANGIIYAVDNGAKIINMSFGKGFAFDKKIVDKAVKYAERKGVLLVHAAGNSALNTDVESNYPNKYMKDKKNKVYKNWLEVGALSWKGGADAPAVFSNYGKDNVDLFAPGVDIYATVPGSKYEALSGTSMASPVTAGVAALVWSYYPELTMKELRKCLVESTVKVTDHVNLPGSHGAKQVEFKELCNTSGVVNAYNALKMAEKIVAGKKK</sequence>
<feature type="active site" description="Charge relay system" evidence="5">
    <location>
        <position position="473"/>
    </location>
</feature>
<dbReference type="Pfam" id="PF00082">
    <property type="entry name" value="Peptidase_S8"/>
    <property type="match status" value="1"/>
</dbReference>
<dbReference type="GO" id="GO:0004252">
    <property type="term" value="F:serine-type endopeptidase activity"/>
    <property type="evidence" value="ECO:0007669"/>
    <property type="project" value="UniProtKB-UniRule"/>
</dbReference>